<dbReference type="Gene3D" id="3.10.580.10">
    <property type="entry name" value="CBS-domain"/>
    <property type="match status" value="1"/>
</dbReference>
<dbReference type="Gene3D" id="2.60.120.10">
    <property type="entry name" value="Jelly Rolls"/>
    <property type="match status" value="1"/>
</dbReference>
<dbReference type="CDD" id="cd04587">
    <property type="entry name" value="CBS_pair_CAP-ED_NT_Pol-beta-like_DUF294_assoc"/>
    <property type="match status" value="1"/>
</dbReference>
<dbReference type="Pfam" id="PF00571">
    <property type="entry name" value="CBS"/>
    <property type="match status" value="2"/>
</dbReference>
<dbReference type="SUPFAM" id="SSF54631">
    <property type="entry name" value="CBS-domain pair"/>
    <property type="match status" value="1"/>
</dbReference>
<gene>
    <name evidence="4" type="ORF">ENG92_03045</name>
</gene>
<evidence type="ECO:0000313" key="4">
    <source>
        <dbReference type="EMBL" id="HDK37974.1"/>
    </source>
</evidence>
<dbReference type="CDD" id="cd05401">
    <property type="entry name" value="NT_GlnE_GlnD_like"/>
    <property type="match status" value="1"/>
</dbReference>
<comment type="caution">
    <text evidence="4">The sequence shown here is derived from an EMBL/GenBank/DDBJ whole genome shotgun (WGS) entry which is preliminary data.</text>
</comment>
<dbReference type="SMART" id="SM00116">
    <property type="entry name" value="CBS"/>
    <property type="match status" value="2"/>
</dbReference>
<dbReference type="InterPro" id="IPR005105">
    <property type="entry name" value="GlnD_Uridyltrans_N"/>
</dbReference>
<dbReference type="Pfam" id="PF10335">
    <property type="entry name" value="DUF294_C"/>
    <property type="match status" value="1"/>
</dbReference>
<evidence type="ECO:0000256" key="2">
    <source>
        <dbReference type="PROSITE-ProRule" id="PRU00703"/>
    </source>
</evidence>
<evidence type="ECO:0000256" key="1">
    <source>
        <dbReference type="ARBA" id="ARBA00023122"/>
    </source>
</evidence>
<name>A0A831NYY4_9GAMM</name>
<protein>
    <submittedName>
        <fullName evidence="4">Cyclic nucleotide-binding/CBS domain-containing protein</fullName>
    </submittedName>
</protein>
<dbReference type="InterPro" id="IPR051257">
    <property type="entry name" value="Diverse_CBS-Domain"/>
</dbReference>
<dbReference type="Proteomes" id="UP000885822">
    <property type="component" value="Unassembled WGS sequence"/>
</dbReference>
<dbReference type="PANTHER" id="PTHR43080:SF2">
    <property type="entry name" value="CBS DOMAIN-CONTAINING PROTEIN"/>
    <property type="match status" value="1"/>
</dbReference>
<dbReference type="PANTHER" id="PTHR43080">
    <property type="entry name" value="CBS DOMAIN-CONTAINING PROTEIN CBSX3, MITOCHONDRIAL"/>
    <property type="match status" value="1"/>
</dbReference>
<accession>A0A831NYY4</accession>
<dbReference type="EMBL" id="DRCV01000135">
    <property type="protein sequence ID" value="HDK37974.1"/>
    <property type="molecule type" value="Genomic_DNA"/>
</dbReference>
<dbReference type="PROSITE" id="PS51371">
    <property type="entry name" value="CBS"/>
    <property type="match status" value="2"/>
</dbReference>
<proteinExistence type="predicted"/>
<feature type="domain" description="CBS" evidence="3">
    <location>
        <begin position="221"/>
        <end position="280"/>
    </location>
</feature>
<keyword evidence="1 2" id="KW-0129">CBS domain</keyword>
<dbReference type="SUPFAM" id="SSF51206">
    <property type="entry name" value="cAMP-binding domain-like"/>
    <property type="match status" value="1"/>
</dbReference>
<dbReference type="InterPro" id="IPR018490">
    <property type="entry name" value="cNMP-bd_dom_sf"/>
</dbReference>
<dbReference type="AlphaFoldDB" id="A0A831NYY4"/>
<sequence>MEIELQEIRDFIAAIPPFDRLPKDILNALTTALKIQYVRRGGDIPADRNAPPTLHILRQGAIAMYSGQDNLMGMLGEGDICTSFCAAEVMPDFYVKATEDTLLYSISCDELSRLVKDDQSILHFIRHSAAQRLKQAVTHMQEQSNSTLLHTYAGDICHTPLVTAIPNDSIRKCAVLMSDKSVSSLVILEENEPVGMVTDRDIRKRCVACDLDVNTHISEIMTRNIISLSASDSLFDALLVMTRNQVHHLPVFSDEGEIIGVITTTDIMRQEGLSAVHLTSTIRKAESLEELADASKMLPRIQLQLVNMGADLHHLGYAITAISGAITRRLIELAEEKLGPPPVPYAWIAAGSQARREQTSHSDQDNGIIISDKMQPGDDSWFESLARFVNDGLNACGFVYCPGDVMASNSKWRQTTSIWQTYFNQWIEEPEPMALMLSSIFFDLRVIHGKEKLLKKIRKNILQKAPNNQLFLAHMARNALTHRPPLGFFRDFVLVHDGQHDDTLDLKHSGLVPIIDMARIYALAEGLNEINTEDRLRAAAGTASLSKGGSANLLDAFEFISNLRLEHQAAQIEAGESPDNFMSPKQLSKLEREHLKDAFKVVQTMQANLEMRYHTDRI</sequence>
<dbReference type="InterPro" id="IPR000644">
    <property type="entry name" value="CBS_dom"/>
</dbReference>
<reference evidence="4" key="1">
    <citation type="journal article" date="2020" name="mSystems">
        <title>Genome- and Community-Level Interaction Insights into Carbon Utilization and Element Cycling Functions of Hydrothermarchaeota in Hydrothermal Sediment.</title>
        <authorList>
            <person name="Zhou Z."/>
            <person name="Liu Y."/>
            <person name="Xu W."/>
            <person name="Pan J."/>
            <person name="Luo Z.H."/>
            <person name="Li M."/>
        </authorList>
    </citation>
    <scope>NUCLEOTIDE SEQUENCE [LARGE SCALE GENOMIC DNA]</scope>
    <source>
        <strain evidence="4">HyVt-26</strain>
    </source>
</reference>
<dbReference type="InterPro" id="IPR018821">
    <property type="entry name" value="DUF294_put_nucleoTrafse_sb-bd"/>
</dbReference>
<dbReference type="Pfam" id="PF03445">
    <property type="entry name" value="DUF294"/>
    <property type="match status" value="1"/>
</dbReference>
<dbReference type="GO" id="GO:0008773">
    <property type="term" value="F:[protein-PII] uridylyltransferase activity"/>
    <property type="evidence" value="ECO:0007669"/>
    <property type="project" value="InterPro"/>
</dbReference>
<evidence type="ECO:0000259" key="3">
    <source>
        <dbReference type="PROSITE" id="PS51371"/>
    </source>
</evidence>
<organism evidence="4">
    <name type="scientific">Thiolapillus brandeum</name>
    <dbReference type="NCBI Taxonomy" id="1076588"/>
    <lineage>
        <taxon>Bacteria</taxon>
        <taxon>Pseudomonadati</taxon>
        <taxon>Pseudomonadota</taxon>
        <taxon>Gammaproteobacteria</taxon>
        <taxon>Chromatiales</taxon>
        <taxon>Sedimenticolaceae</taxon>
        <taxon>Thiolapillus</taxon>
    </lineage>
</organism>
<dbReference type="InterPro" id="IPR014710">
    <property type="entry name" value="RmlC-like_jellyroll"/>
</dbReference>
<dbReference type="InterPro" id="IPR046342">
    <property type="entry name" value="CBS_dom_sf"/>
</dbReference>
<feature type="domain" description="CBS" evidence="3">
    <location>
        <begin position="157"/>
        <end position="213"/>
    </location>
</feature>